<protein>
    <submittedName>
        <fullName evidence="1">Huntingtin-interacting protein M</fullName>
    </submittedName>
</protein>
<dbReference type="EMBL" id="JAGFMF010011817">
    <property type="protein sequence ID" value="KAG8511850.1"/>
    <property type="molecule type" value="Genomic_DNA"/>
</dbReference>
<proteinExistence type="predicted"/>
<dbReference type="SUPFAM" id="SSF47113">
    <property type="entry name" value="Histone-fold"/>
    <property type="match status" value="1"/>
</dbReference>
<dbReference type="Gene3D" id="1.10.20.10">
    <property type="entry name" value="Histone, subunit A"/>
    <property type="match status" value="1"/>
</dbReference>
<keyword evidence="2" id="KW-1185">Reference proteome</keyword>
<evidence type="ECO:0000313" key="2">
    <source>
        <dbReference type="Proteomes" id="UP000700334"/>
    </source>
</evidence>
<comment type="caution">
    <text evidence="1">The sequence shown here is derived from an EMBL/GenBank/DDBJ whole genome shotgun (WGS) entry which is preliminary data.</text>
</comment>
<sequence length="95" mass="10560">MLTAELHCPVSFVDRFLKENQYPQRLNSSSSDFHLTMLDHLTDYILEMVGNEVNSGLQLIAQDAVGPGNNREPHGLLKNSAFSLFDQIPGSRKSG</sequence>
<evidence type="ECO:0000313" key="1">
    <source>
        <dbReference type="EMBL" id="KAG8511850.1"/>
    </source>
</evidence>
<name>A0A8J6DL94_GALPY</name>
<dbReference type="InterPro" id="IPR009072">
    <property type="entry name" value="Histone-fold"/>
</dbReference>
<accession>A0A8J6DL94</accession>
<dbReference type="AlphaFoldDB" id="A0A8J6DL94"/>
<dbReference type="OrthoDB" id="9664162at2759"/>
<gene>
    <name evidence="1" type="ORF">J0S82_003035</name>
</gene>
<reference evidence="1" key="1">
    <citation type="journal article" date="2021" name="Evol. Appl.">
        <title>The genome of the Pyrenean desman and the effects of bottlenecks and inbreeding on the genomic landscape of an endangered species.</title>
        <authorList>
            <person name="Escoda L."/>
            <person name="Castresana J."/>
        </authorList>
    </citation>
    <scope>NUCLEOTIDE SEQUENCE</scope>
    <source>
        <strain evidence="1">IBE-C5619</strain>
    </source>
</reference>
<dbReference type="GO" id="GO:0046982">
    <property type="term" value="F:protein heterodimerization activity"/>
    <property type="evidence" value="ECO:0007669"/>
    <property type="project" value="InterPro"/>
</dbReference>
<dbReference type="Proteomes" id="UP000700334">
    <property type="component" value="Unassembled WGS sequence"/>
</dbReference>
<organism evidence="1 2">
    <name type="scientific">Galemys pyrenaicus</name>
    <name type="common">Iberian desman</name>
    <name type="synonym">Pyrenean desman</name>
    <dbReference type="NCBI Taxonomy" id="202257"/>
    <lineage>
        <taxon>Eukaryota</taxon>
        <taxon>Metazoa</taxon>
        <taxon>Chordata</taxon>
        <taxon>Craniata</taxon>
        <taxon>Vertebrata</taxon>
        <taxon>Euteleostomi</taxon>
        <taxon>Mammalia</taxon>
        <taxon>Eutheria</taxon>
        <taxon>Laurasiatheria</taxon>
        <taxon>Eulipotyphla</taxon>
        <taxon>Talpidae</taxon>
        <taxon>Galemys</taxon>
    </lineage>
</organism>